<dbReference type="STRING" id="1112204.GPOL_c48620"/>
<protein>
    <submittedName>
        <fullName evidence="1">Uncharacterized protein</fullName>
    </submittedName>
</protein>
<dbReference type="EMBL" id="CP003119">
    <property type="protein sequence ID" value="AFA75856.1"/>
    <property type="molecule type" value="Genomic_DNA"/>
</dbReference>
<organism evidence="1 2">
    <name type="scientific">Gordonia polyisoprenivorans (strain DSM 44266 / VH2)</name>
    <dbReference type="NCBI Taxonomy" id="1112204"/>
    <lineage>
        <taxon>Bacteria</taxon>
        <taxon>Bacillati</taxon>
        <taxon>Actinomycetota</taxon>
        <taxon>Actinomycetes</taxon>
        <taxon>Mycobacteriales</taxon>
        <taxon>Gordoniaceae</taxon>
        <taxon>Gordonia</taxon>
    </lineage>
</organism>
<evidence type="ECO:0000313" key="2">
    <source>
        <dbReference type="Proteomes" id="UP000009154"/>
    </source>
</evidence>
<sequence length="142" mass="14952">MVRCADKGVLTVNIVKRGIVCVAIASGAALGGIGVAQAIPPSQLNGSVTDASTDVEVATEAYRDQTMNRFTYNEAVVYVIGDKSAAAATYSLNQYLHRYCAAARMISTAIADMGYNSATIQNFYYRSGCLNAPSVTHDGPTS</sequence>
<evidence type="ECO:0000313" key="1">
    <source>
        <dbReference type="EMBL" id="AFA75856.1"/>
    </source>
</evidence>
<dbReference type="AlphaFoldDB" id="H6N191"/>
<dbReference type="KEGG" id="gpo:GPOL_c48620"/>
<name>H6N191_GORPV</name>
<dbReference type="HOGENOM" id="CLU_1813060_0_0_11"/>
<reference evidence="1 2" key="1">
    <citation type="journal article" date="2012" name="Appl. Environ. Microbiol.">
        <title>Involvement of two latex-clearing proteins during rubber degradation and insights into the subsequent degradation pathway revealed by the genome sequence of Gordonia polyisoprenivorans strain VH2.</title>
        <authorList>
            <person name="Hiessl S."/>
            <person name="Schuldes J."/>
            <person name="Thurmer A."/>
            <person name="Halbsguth T."/>
            <person name="Broker D."/>
            <person name="Angelov A."/>
            <person name="Liebl W."/>
            <person name="Daniel R."/>
            <person name="Steinbuchel A."/>
        </authorList>
    </citation>
    <scope>NUCLEOTIDE SEQUENCE [LARGE SCALE GENOMIC DNA]</scope>
    <source>
        <strain evidence="2">DSM 44266 / VH2</strain>
    </source>
</reference>
<keyword evidence="2" id="KW-1185">Reference proteome</keyword>
<proteinExistence type="predicted"/>
<gene>
    <name evidence="1" type="ordered locus">GPOL_c48620</name>
</gene>
<dbReference type="Proteomes" id="UP000009154">
    <property type="component" value="Chromosome"/>
</dbReference>
<accession>H6N191</accession>